<evidence type="ECO:0000313" key="1">
    <source>
        <dbReference type="EMBL" id="TRU45327.1"/>
    </source>
</evidence>
<evidence type="ECO:0000313" key="2">
    <source>
        <dbReference type="Proteomes" id="UP000320293"/>
    </source>
</evidence>
<dbReference type="Proteomes" id="UP000320293">
    <property type="component" value="Unassembled WGS sequence"/>
</dbReference>
<dbReference type="EMBL" id="SFBF01000278">
    <property type="protein sequence ID" value="TRU45327.1"/>
    <property type="molecule type" value="Genomic_DNA"/>
</dbReference>
<reference evidence="1 2" key="1">
    <citation type="submission" date="2019-01" db="EMBL/GenBank/DDBJ databases">
        <title>Coherence of Microcystis species and biogeography revealed through population genomics.</title>
        <authorList>
            <person name="Perez-Carrascal O.M."/>
            <person name="Terrat Y."/>
            <person name="Giani A."/>
            <person name="Fortin N."/>
            <person name="Tromas N."/>
            <person name="Shapiro B.J."/>
        </authorList>
    </citation>
    <scope>NUCLEOTIDE SEQUENCE [LARGE SCALE GENOMIC DNA]</scope>
    <source>
        <strain evidence="1">Ma_QC_Ca_00000000_S207</strain>
    </source>
</reference>
<accession>A0A552FF26</accession>
<protein>
    <submittedName>
        <fullName evidence="1">Ribosome-recycling factor</fullName>
    </submittedName>
</protein>
<dbReference type="AlphaFoldDB" id="A0A552FF26"/>
<proteinExistence type="predicted"/>
<organism evidence="1 2">
    <name type="scientific">Microcystis aeruginosa Ma_QC_Ca_00000000_S207</name>
    <dbReference type="NCBI Taxonomy" id="2486251"/>
    <lineage>
        <taxon>Bacteria</taxon>
        <taxon>Bacillati</taxon>
        <taxon>Cyanobacteriota</taxon>
        <taxon>Cyanophyceae</taxon>
        <taxon>Oscillatoriophycideae</taxon>
        <taxon>Chroococcales</taxon>
        <taxon>Microcystaceae</taxon>
        <taxon>Microcystis</taxon>
    </lineage>
</organism>
<comment type="caution">
    <text evidence="1">The sequence shown here is derived from an EMBL/GenBank/DDBJ whole genome shotgun (WGS) entry which is preliminary data.</text>
</comment>
<name>A0A552FF26_MICAE</name>
<sequence>MLNEINKKVKKGNHLALDFTRTKILAMAKSLTEPELKQYNTKGLLDTNS</sequence>
<gene>
    <name evidence="1" type="ORF">EWV91_14810</name>
</gene>